<proteinExistence type="predicted"/>
<dbReference type="Pfam" id="PF20136">
    <property type="entry name" value="DUF6526"/>
    <property type="match status" value="1"/>
</dbReference>
<reference evidence="2 3" key="1">
    <citation type="submission" date="2019-01" db="EMBL/GenBank/DDBJ databases">
        <title>Chengkuizengella sp. nov., isolated from deep-sea sediment of East Pacific Ocean.</title>
        <authorList>
            <person name="Yang J."/>
            <person name="Lai Q."/>
            <person name="Shao Z."/>
        </authorList>
    </citation>
    <scope>NUCLEOTIDE SEQUENCE [LARGE SCALE GENOMIC DNA]</scope>
    <source>
        <strain evidence="2 3">YPA3-1-1</strain>
    </source>
</reference>
<dbReference type="RefSeq" id="WP_160647563.1">
    <property type="nucleotide sequence ID" value="NZ_SIJB01000040.1"/>
</dbReference>
<dbReference type="InterPro" id="IPR045385">
    <property type="entry name" value="DUF6526"/>
</dbReference>
<gene>
    <name evidence="2" type="ORF">ERL59_17505</name>
</gene>
<keyword evidence="1" id="KW-0472">Membrane</keyword>
<feature type="transmembrane region" description="Helical" evidence="1">
    <location>
        <begin position="16"/>
        <end position="39"/>
    </location>
</feature>
<evidence type="ECO:0000313" key="3">
    <source>
        <dbReference type="Proteomes" id="UP000448943"/>
    </source>
</evidence>
<keyword evidence="1" id="KW-0812">Transmembrane</keyword>
<evidence type="ECO:0000256" key="1">
    <source>
        <dbReference type="SAM" id="Phobius"/>
    </source>
</evidence>
<keyword evidence="3" id="KW-1185">Reference proteome</keyword>
<sequence length="144" mass="16494">MNEQNYRNHARLHPMYHYIGAPLVLLVFIGTIIYLVLSISSGENISIALLWVGGSVGLFIVFGLVRVYSIKVQDRVIRSEENLRHYVLTGRLLDPSLTVDQIIGLRFASDEEFPALCEKASKENLDKKQIKKAVKNWRGDYYRV</sequence>
<evidence type="ECO:0000313" key="2">
    <source>
        <dbReference type="EMBL" id="NBI30750.1"/>
    </source>
</evidence>
<protein>
    <submittedName>
        <fullName evidence="2">Uncharacterized protein</fullName>
    </submittedName>
</protein>
<accession>A0A6N9Q7J7</accession>
<feature type="transmembrane region" description="Helical" evidence="1">
    <location>
        <begin position="45"/>
        <end position="68"/>
    </location>
</feature>
<name>A0A6N9Q7J7_9BACL</name>
<keyword evidence="1" id="KW-1133">Transmembrane helix</keyword>
<dbReference type="OrthoDB" id="765463at2"/>
<dbReference type="AlphaFoldDB" id="A0A6N9Q7J7"/>
<dbReference type="EMBL" id="SIJB01000040">
    <property type="protein sequence ID" value="NBI30750.1"/>
    <property type="molecule type" value="Genomic_DNA"/>
</dbReference>
<comment type="caution">
    <text evidence="2">The sequence shown here is derived from an EMBL/GenBank/DDBJ whole genome shotgun (WGS) entry which is preliminary data.</text>
</comment>
<dbReference type="Proteomes" id="UP000448943">
    <property type="component" value="Unassembled WGS sequence"/>
</dbReference>
<organism evidence="2 3">
    <name type="scientific">Chengkuizengella marina</name>
    <dbReference type="NCBI Taxonomy" id="2507566"/>
    <lineage>
        <taxon>Bacteria</taxon>
        <taxon>Bacillati</taxon>
        <taxon>Bacillota</taxon>
        <taxon>Bacilli</taxon>
        <taxon>Bacillales</taxon>
        <taxon>Paenibacillaceae</taxon>
        <taxon>Chengkuizengella</taxon>
    </lineage>
</organism>